<feature type="region of interest" description="Disordered" evidence="1">
    <location>
        <begin position="82"/>
        <end position="117"/>
    </location>
</feature>
<proteinExistence type="predicted"/>
<sequence>PVKKSPRVTPVKDEEKERRKHKKYIPIQDSEGESPQPSMQEVEETPIMSGDRAEATPSVEIHDDEDMGERIVYETIDPNVSIHKDISGEGESSIGGDTKVLMHPTQEEGKDEEDFNQ</sequence>
<feature type="non-terminal residue" evidence="2">
    <location>
        <position position="117"/>
    </location>
</feature>
<comment type="caution">
    <text evidence="2">The sequence shown here is derived from an EMBL/GenBank/DDBJ whole genome shotgun (WGS) entry which is preliminary data.</text>
</comment>
<dbReference type="Proteomes" id="UP000824469">
    <property type="component" value="Unassembled WGS sequence"/>
</dbReference>
<evidence type="ECO:0000313" key="2">
    <source>
        <dbReference type="EMBL" id="KAH9323442.1"/>
    </source>
</evidence>
<dbReference type="AlphaFoldDB" id="A0AA38GHU3"/>
<evidence type="ECO:0000313" key="3">
    <source>
        <dbReference type="Proteomes" id="UP000824469"/>
    </source>
</evidence>
<gene>
    <name evidence="2" type="ORF">KI387_018081</name>
</gene>
<evidence type="ECO:0000256" key="1">
    <source>
        <dbReference type="SAM" id="MobiDB-lite"/>
    </source>
</evidence>
<feature type="non-terminal residue" evidence="2">
    <location>
        <position position="1"/>
    </location>
</feature>
<keyword evidence="3" id="KW-1185">Reference proteome</keyword>
<reference evidence="2 3" key="1">
    <citation type="journal article" date="2021" name="Nat. Plants">
        <title>The Taxus genome provides insights into paclitaxel biosynthesis.</title>
        <authorList>
            <person name="Xiong X."/>
            <person name="Gou J."/>
            <person name="Liao Q."/>
            <person name="Li Y."/>
            <person name="Zhou Q."/>
            <person name="Bi G."/>
            <person name="Li C."/>
            <person name="Du R."/>
            <person name="Wang X."/>
            <person name="Sun T."/>
            <person name="Guo L."/>
            <person name="Liang H."/>
            <person name="Lu P."/>
            <person name="Wu Y."/>
            <person name="Zhang Z."/>
            <person name="Ro D.K."/>
            <person name="Shang Y."/>
            <person name="Huang S."/>
            <person name="Yan J."/>
        </authorList>
    </citation>
    <scope>NUCLEOTIDE SEQUENCE [LARGE SCALE GENOMIC DNA]</scope>
    <source>
        <strain evidence="2">Ta-2019</strain>
    </source>
</reference>
<feature type="region of interest" description="Disordered" evidence="1">
    <location>
        <begin position="1"/>
        <end position="67"/>
    </location>
</feature>
<name>A0AA38GHU3_TAXCH</name>
<dbReference type="EMBL" id="JAHRHJ020000003">
    <property type="protein sequence ID" value="KAH9323442.1"/>
    <property type="molecule type" value="Genomic_DNA"/>
</dbReference>
<accession>A0AA38GHU3</accession>
<protein>
    <submittedName>
        <fullName evidence="2">Uncharacterized protein</fullName>
    </submittedName>
</protein>
<organism evidence="2 3">
    <name type="scientific">Taxus chinensis</name>
    <name type="common">Chinese yew</name>
    <name type="synonym">Taxus wallichiana var. chinensis</name>
    <dbReference type="NCBI Taxonomy" id="29808"/>
    <lineage>
        <taxon>Eukaryota</taxon>
        <taxon>Viridiplantae</taxon>
        <taxon>Streptophyta</taxon>
        <taxon>Embryophyta</taxon>
        <taxon>Tracheophyta</taxon>
        <taxon>Spermatophyta</taxon>
        <taxon>Pinopsida</taxon>
        <taxon>Pinidae</taxon>
        <taxon>Conifers II</taxon>
        <taxon>Cupressales</taxon>
        <taxon>Taxaceae</taxon>
        <taxon>Taxus</taxon>
    </lineage>
</organism>